<organism evidence="4 5">
    <name type="scientific">Sulfolobus acidocaldarius</name>
    <dbReference type="NCBI Taxonomy" id="2285"/>
    <lineage>
        <taxon>Archaea</taxon>
        <taxon>Thermoproteota</taxon>
        <taxon>Thermoprotei</taxon>
        <taxon>Sulfolobales</taxon>
        <taxon>Sulfolobaceae</taxon>
        <taxon>Sulfolobus</taxon>
    </lineage>
</organism>
<evidence type="ECO:0000259" key="1">
    <source>
        <dbReference type="Pfam" id="PF21876"/>
    </source>
</evidence>
<dbReference type="Proteomes" id="UP000060043">
    <property type="component" value="Chromosome"/>
</dbReference>
<reference evidence="4 5" key="1">
    <citation type="submission" date="2015-12" db="EMBL/GenBank/DDBJ databases">
        <title>A stable core within a dynamic pangenome in Sulfolobus acidocaldarius.</title>
        <authorList>
            <person name="Anderson R."/>
            <person name="Kouris A."/>
            <person name="Seward C."/>
            <person name="Campbell K."/>
            <person name="Whitaker R."/>
        </authorList>
    </citation>
    <scope>NUCLEOTIDE SEQUENCE [LARGE SCALE GENOMIC DNA]</scope>
    <source>
        <strain evidence="4 5">NG05B_CO5_07</strain>
    </source>
</reference>
<protein>
    <submittedName>
        <fullName evidence="4">Uncharacterized protein</fullName>
    </submittedName>
</protein>
<dbReference type="Pfam" id="PF21879">
    <property type="entry name" value="STIV_turret_3rd"/>
    <property type="match status" value="1"/>
</dbReference>
<evidence type="ECO:0000259" key="2">
    <source>
        <dbReference type="Pfam" id="PF21878"/>
    </source>
</evidence>
<dbReference type="InterPro" id="IPR054072">
    <property type="entry name" value="C381_turret_N"/>
</dbReference>
<dbReference type="RefSeq" id="WP_058692918.1">
    <property type="nucleotide sequence ID" value="NZ_CP013695.1"/>
</dbReference>
<dbReference type="Gene3D" id="2.60.120.1320">
    <property type="match status" value="1"/>
</dbReference>
<dbReference type="Pfam" id="PF21878">
    <property type="entry name" value="STIV_turret_1st"/>
    <property type="match status" value="1"/>
</dbReference>
<dbReference type="EMBL" id="CP013695">
    <property type="protein sequence ID" value="ALU30886.1"/>
    <property type="molecule type" value="Genomic_DNA"/>
</dbReference>
<feature type="domain" description="C381 turret protein middle" evidence="1">
    <location>
        <begin position="156"/>
        <end position="262"/>
    </location>
</feature>
<dbReference type="Gene3D" id="2.60.120.1330">
    <property type="match status" value="1"/>
</dbReference>
<evidence type="ECO:0000313" key="4">
    <source>
        <dbReference type="EMBL" id="ALU30886.1"/>
    </source>
</evidence>
<feature type="domain" description="C381 turret protein C-terminal" evidence="3">
    <location>
        <begin position="272"/>
        <end position="381"/>
    </location>
</feature>
<gene>
    <name evidence="4" type="ORF">ATZ20_01185</name>
</gene>
<dbReference type="InterPro" id="IPR054073">
    <property type="entry name" value="C381_turret_C"/>
</dbReference>
<evidence type="ECO:0000313" key="5">
    <source>
        <dbReference type="Proteomes" id="UP000060043"/>
    </source>
</evidence>
<name>A0A0U3H0I6_9CREN</name>
<proteinExistence type="predicted"/>
<dbReference type="InterPro" id="IPR054070">
    <property type="entry name" value="STIV_turret_M"/>
</dbReference>
<sequence length="384" mass="41678">MSDLVVEQIHYFPANAKIKYYYKLTEKEDLDAFVNSIFQGNYELQQITYSISGTSTGKVVTAPKLTSNSQIIIDDEVQEGLYLVRIKVYNTNSGSVTIEPYLNGNNALRYSISASSEFVIYDIFTKEKGNVYHIQLPSGLALIEFSLTRVFEEGNRINIPQILNTNGNGTITLRLRKGTYAIKIPYTYNNSSSSSYTNFEFGTVSTSLGASVPLVVSSIGASSSGSGTFLVYLKITGDYEDVTISVTYGSGLGISFTFGLEVEEINEFIQSTNFVTQSITLSGSEVTQSILNVQGSGTHLRLKYASVSGLTSSVTQCQLQATNLNRSSTYTTVWDFLAGGTSTPASWSIDQVNAVQLIANGGTSTTSVTITLILLYEVLAGELS</sequence>
<evidence type="ECO:0000259" key="3">
    <source>
        <dbReference type="Pfam" id="PF21879"/>
    </source>
</evidence>
<dbReference type="Pfam" id="PF21876">
    <property type="entry name" value="STIV_turret_2nd"/>
    <property type="match status" value="1"/>
</dbReference>
<feature type="domain" description="C381 turret protein N-terminal" evidence="2">
    <location>
        <begin position="17"/>
        <end position="150"/>
    </location>
</feature>
<accession>A0A0U3H0I6</accession>
<dbReference type="Gene3D" id="2.60.120.1310">
    <property type="match status" value="1"/>
</dbReference>
<dbReference type="AlphaFoldDB" id="A0A0U3H0I6"/>